<dbReference type="InterPro" id="IPR036396">
    <property type="entry name" value="Cyt_P450_sf"/>
</dbReference>
<dbReference type="GO" id="GO:0020037">
    <property type="term" value="F:heme binding"/>
    <property type="evidence" value="ECO:0007669"/>
    <property type="project" value="InterPro"/>
</dbReference>
<keyword evidence="10 15" id="KW-0560">Oxidoreductase</keyword>
<evidence type="ECO:0000313" key="17">
    <source>
        <dbReference type="EMBL" id="CAL1263842.1"/>
    </source>
</evidence>
<evidence type="ECO:0000256" key="4">
    <source>
        <dbReference type="ARBA" id="ARBA00004406"/>
    </source>
</evidence>
<dbReference type="AlphaFoldDB" id="A0AAV1YXM6"/>
<dbReference type="Proteomes" id="UP001497382">
    <property type="component" value="Unassembled WGS sequence"/>
</dbReference>
<dbReference type="PANTHER" id="PTHR24300:SF403">
    <property type="entry name" value="CYTOCHROME P450 306A1"/>
    <property type="match status" value="1"/>
</dbReference>
<comment type="subcellular location">
    <subcellularLocation>
        <location evidence="4">Endoplasmic reticulum membrane</location>
        <topology evidence="4">Peripheral membrane protein</topology>
    </subcellularLocation>
    <subcellularLocation>
        <location evidence="3">Microsome membrane</location>
        <topology evidence="3">Peripheral membrane protein</topology>
    </subcellularLocation>
</comment>
<evidence type="ECO:0000256" key="1">
    <source>
        <dbReference type="ARBA" id="ARBA00001971"/>
    </source>
</evidence>
<dbReference type="GO" id="GO:0005789">
    <property type="term" value="C:endoplasmic reticulum membrane"/>
    <property type="evidence" value="ECO:0007669"/>
    <property type="project" value="UniProtKB-SubCell"/>
</dbReference>
<evidence type="ECO:0000256" key="5">
    <source>
        <dbReference type="ARBA" id="ARBA00010617"/>
    </source>
</evidence>
<proteinExistence type="inferred from homology"/>
<evidence type="ECO:0000313" key="18">
    <source>
        <dbReference type="Proteomes" id="UP001497382"/>
    </source>
</evidence>
<evidence type="ECO:0008006" key="19">
    <source>
        <dbReference type="Google" id="ProtNLM"/>
    </source>
</evidence>
<evidence type="ECO:0000256" key="3">
    <source>
        <dbReference type="ARBA" id="ARBA00004174"/>
    </source>
</evidence>
<comment type="caution">
    <text evidence="17">The sequence shown here is derived from an EMBL/GenBank/DDBJ whole genome shotgun (WGS) entry which is preliminary data.</text>
</comment>
<dbReference type="GO" id="GO:0008395">
    <property type="term" value="F:steroid hydroxylase activity"/>
    <property type="evidence" value="ECO:0007669"/>
    <property type="project" value="TreeGrafter"/>
</dbReference>
<keyword evidence="18" id="KW-1185">Reference proteome</keyword>
<dbReference type="InterPro" id="IPR001128">
    <property type="entry name" value="Cyt_P450"/>
</dbReference>
<keyword evidence="11 14" id="KW-0408">Iron</keyword>
<keyword evidence="13 16" id="KW-0472">Membrane</keyword>
<feature type="transmembrane region" description="Helical" evidence="16">
    <location>
        <begin position="12"/>
        <end position="34"/>
    </location>
</feature>
<dbReference type="FunFam" id="1.10.630.10:FF:000238">
    <property type="entry name" value="Cytochrome P450 2A6"/>
    <property type="match status" value="1"/>
</dbReference>
<keyword evidence="12 15" id="KW-0503">Monooxygenase</keyword>
<dbReference type="Gene3D" id="1.10.630.10">
    <property type="entry name" value="Cytochrome P450"/>
    <property type="match status" value="1"/>
</dbReference>
<keyword evidence="16" id="KW-0812">Transmembrane</keyword>
<dbReference type="InterPro" id="IPR050182">
    <property type="entry name" value="Cytochrome_P450_fam2"/>
</dbReference>
<dbReference type="PRINTS" id="PR00463">
    <property type="entry name" value="EP450I"/>
</dbReference>
<dbReference type="InterPro" id="IPR002401">
    <property type="entry name" value="Cyt_P450_E_grp-I"/>
</dbReference>
<dbReference type="PROSITE" id="PS00086">
    <property type="entry name" value="CYTOCHROME_P450"/>
    <property type="match status" value="1"/>
</dbReference>
<evidence type="ECO:0000256" key="12">
    <source>
        <dbReference type="ARBA" id="ARBA00023033"/>
    </source>
</evidence>
<evidence type="ECO:0000256" key="14">
    <source>
        <dbReference type="PIRSR" id="PIRSR602401-1"/>
    </source>
</evidence>
<evidence type="ECO:0000256" key="13">
    <source>
        <dbReference type="ARBA" id="ARBA00023136"/>
    </source>
</evidence>
<comment type="cofactor">
    <cofactor evidence="1 14">
        <name>heme</name>
        <dbReference type="ChEBI" id="CHEBI:30413"/>
    </cofactor>
</comment>
<dbReference type="PANTHER" id="PTHR24300">
    <property type="entry name" value="CYTOCHROME P450 508A4-RELATED"/>
    <property type="match status" value="1"/>
</dbReference>
<dbReference type="SUPFAM" id="SSF48264">
    <property type="entry name" value="Cytochrome P450"/>
    <property type="match status" value="1"/>
</dbReference>
<reference evidence="17 18" key="1">
    <citation type="submission" date="2024-04" db="EMBL/GenBank/DDBJ databases">
        <authorList>
            <person name="Rising A."/>
            <person name="Reimegard J."/>
            <person name="Sonavane S."/>
            <person name="Akerstrom W."/>
            <person name="Nylinder S."/>
            <person name="Hedman E."/>
            <person name="Kallberg Y."/>
        </authorList>
    </citation>
    <scope>NUCLEOTIDE SEQUENCE [LARGE SCALE GENOMIC DNA]</scope>
</reference>
<dbReference type="Pfam" id="PF00067">
    <property type="entry name" value="p450"/>
    <property type="match status" value="1"/>
</dbReference>
<dbReference type="GO" id="GO:0016712">
    <property type="term" value="F:oxidoreductase activity, acting on paired donors, with incorporation or reduction of molecular oxygen, reduced flavin or flavoprotein as one donor, and incorporation of one atom of oxygen"/>
    <property type="evidence" value="ECO:0007669"/>
    <property type="project" value="TreeGrafter"/>
</dbReference>
<sequence length="499" mass="56916">MLVDLISGVIETLHPLSLAISIAVLLLAFVYFGYKDVPPGPIGLPYFGYLPFLRNTDCHLKLDSLKKKHGDIFSFSCTGRLYIHLGSFRTFREAFISKSENFTNRVSGYSLTRQLSSGGVAYMTGEPWKAVRIFLLKVLKERGANSIKTTIAGPLYDSIKSTVNELKAKMGEPVNLIELLTQKCATIMRLTLFSENGITEQEIKKINELVMAEIMIRRPLNLLMCGSFAKYFIFPFLPHYSEAMKSNKEMVKLIYDIINDHKATYDIDNPRDIIDEYFQERDKRRSKGDPLAEYFTDEVLVGTLKQFLGDGVLGVAYFTSFFVKNVMDFPEEKEKLYKEIIEVIGVDRQPIIEDKSKLTYFNSFILEAMRTADFLTVFPSLECTKETTLGGYRIPQGSILLMNFYSTHYDPEVYEEPRKFNPSRYVETEGKKKPELPLTFGIGKRFCLGEGFVMMQVFLLLAALIQNFHLTFPEGARKVTVEEFMSGNLLISAIPRDKS</sequence>
<dbReference type="EMBL" id="CAXIEN010000010">
    <property type="protein sequence ID" value="CAL1263842.1"/>
    <property type="molecule type" value="Genomic_DNA"/>
</dbReference>
<keyword evidence="16" id="KW-1133">Transmembrane helix</keyword>
<accession>A0AAV1YXM6</accession>
<dbReference type="PRINTS" id="PR00385">
    <property type="entry name" value="P450"/>
</dbReference>
<name>A0AAV1YXM6_9ARAC</name>
<keyword evidence="9" id="KW-0492">Microsome</keyword>
<evidence type="ECO:0000256" key="8">
    <source>
        <dbReference type="ARBA" id="ARBA00022824"/>
    </source>
</evidence>
<gene>
    <name evidence="17" type="ORF">LARSCL_LOCUS1696</name>
</gene>
<keyword evidence="8" id="KW-0256">Endoplasmic reticulum</keyword>
<dbReference type="InterPro" id="IPR017972">
    <property type="entry name" value="Cyt_P450_CS"/>
</dbReference>
<feature type="binding site" description="axial binding residue" evidence="14">
    <location>
        <position position="447"/>
    </location>
    <ligand>
        <name>heme</name>
        <dbReference type="ChEBI" id="CHEBI:30413"/>
    </ligand>
    <ligandPart>
        <name>Fe</name>
        <dbReference type="ChEBI" id="CHEBI:18248"/>
    </ligandPart>
</feature>
<evidence type="ECO:0000256" key="10">
    <source>
        <dbReference type="ARBA" id="ARBA00023002"/>
    </source>
</evidence>
<evidence type="ECO:0000256" key="15">
    <source>
        <dbReference type="RuleBase" id="RU000461"/>
    </source>
</evidence>
<evidence type="ECO:0000256" key="16">
    <source>
        <dbReference type="SAM" id="Phobius"/>
    </source>
</evidence>
<dbReference type="GO" id="GO:0006805">
    <property type="term" value="P:xenobiotic metabolic process"/>
    <property type="evidence" value="ECO:0007669"/>
    <property type="project" value="TreeGrafter"/>
</dbReference>
<protein>
    <recommendedName>
        <fullName evidence="19">Cytochrome P450</fullName>
    </recommendedName>
</protein>
<comment type="function">
    <text evidence="2">May be involved in the metabolism of insect hormones and in the breakdown of synthetic insecticides.</text>
</comment>
<evidence type="ECO:0000256" key="11">
    <source>
        <dbReference type="ARBA" id="ARBA00023004"/>
    </source>
</evidence>
<evidence type="ECO:0000256" key="2">
    <source>
        <dbReference type="ARBA" id="ARBA00003690"/>
    </source>
</evidence>
<keyword evidence="7 14" id="KW-0479">Metal-binding</keyword>
<evidence type="ECO:0000256" key="7">
    <source>
        <dbReference type="ARBA" id="ARBA00022723"/>
    </source>
</evidence>
<comment type="similarity">
    <text evidence="5 15">Belongs to the cytochrome P450 family.</text>
</comment>
<dbReference type="GO" id="GO:0005506">
    <property type="term" value="F:iron ion binding"/>
    <property type="evidence" value="ECO:0007669"/>
    <property type="project" value="InterPro"/>
</dbReference>
<keyword evidence="6 14" id="KW-0349">Heme</keyword>
<dbReference type="GO" id="GO:0006082">
    <property type="term" value="P:organic acid metabolic process"/>
    <property type="evidence" value="ECO:0007669"/>
    <property type="project" value="TreeGrafter"/>
</dbReference>
<evidence type="ECO:0000256" key="9">
    <source>
        <dbReference type="ARBA" id="ARBA00022848"/>
    </source>
</evidence>
<organism evidence="17 18">
    <name type="scientific">Larinioides sclopetarius</name>
    <dbReference type="NCBI Taxonomy" id="280406"/>
    <lineage>
        <taxon>Eukaryota</taxon>
        <taxon>Metazoa</taxon>
        <taxon>Ecdysozoa</taxon>
        <taxon>Arthropoda</taxon>
        <taxon>Chelicerata</taxon>
        <taxon>Arachnida</taxon>
        <taxon>Araneae</taxon>
        <taxon>Araneomorphae</taxon>
        <taxon>Entelegynae</taxon>
        <taxon>Araneoidea</taxon>
        <taxon>Araneidae</taxon>
        <taxon>Larinioides</taxon>
    </lineage>
</organism>
<evidence type="ECO:0000256" key="6">
    <source>
        <dbReference type="ARBA" id="ARBA00022617"/>
    </source>
</evidence>